<gene>
    <name evidence="1" type="ORF">QFC24_004326</name>
</gene>
<name>A0ACC2XFD7_9TREE</name>
<reference evidence="1" key="1">
    <citation type="submission" date="2023-04" db="EMBL/GenBank/DDBJ databases">
        <title>Draft Genome sequencing of Naganishia species isolated from polar environments using Oxford Nanopore Technology.</title>
        <authorList>
            <person name="Leo P."/>
            <person name="Venkateswaran K."/>
        </authorList>
    </citation>
    <scope>NUCLEOTIDE SEQUENCE</scope>
    <source>
        <strain evidence="1">DBVPG 5303</strain>
    </source>
</reference>
<evidence type="ECO:0000313" key="1">
    <source>
        <dbReference type="EMBL" id="KAJ9122099.1"/>
    </source>
</evidence>
<evidence type="ECO:0000313" key="2">
    <source>
        <dbReference type="Proteomes" id="UP001234202"/>
    </source>
</evidence>
<comment type="caution">
    <text evidence="1">The sequence shown here is derived from an EMBL/GenBank/DDBJ whole genome shotgun (WGS) entry which is preliminary data.</text>
</comment>
<sequence>MAPRQRGRSFGQNASSGALPPPLTPSQGSLYRIRTPLDHVDGIVVYDDDHHPHDSPNLQPVDTRTPWPFGAPLHEEDEETGTDRPNTDSASDETVALGRETETPGGVLAAEPRADGLVDPEKQQVRQRQAWSGGRNDAEERDRIKRIEKQGKDCRSQVAVNEKEAEQGGVVDPRTRKWKDDIVTYDTVDDPTNPKNWPYFRKVMITMLFGTTTMCSTFASSVFSSASPYIQEEFGVGRQVVVLGISLFIGGYVLGPLLWSSLSEQYGRKGTILVPVFIFMCFTAATATAKDLQTIFITRFFGGVFASSPVTIVGGGAAVVFYSLMVVGGPCLGPLVGAAVSQSYLGWRWTMYLTVILTGFVLLVDIFVLPETFSPAILTRKARHLRLETRRWALHSRHEERNTEFSYFIEQYLTLPLRMIATEPMVTCITLYNSFAYGILYMLFGAIPIVYEENRGWSPVAGTLPFLSVLVGCFIAAAINVYYSNTIFRRALENSPDGKAKPEMRLPPMMVGSVTFPIGFFIVGWTSDPSIHWFPSVLGFTFIGMSFLLIFQAGLNYLIDSYTSRAASAVGMSQLPSTGGPS</sequence>
<proteinExistence type="predicted"/>
<dbReference type="EMBL" id="JASBWV010000015">
    <property type="protein sequence ID" value="KAJ9122099.1"/>
    <property type="molecule type" value="Genomic_DNA"/>
</dbReference>
<organism evidence="1 2">
    <name type="scientific">Naganishia onofrii</name>
    <dbReference type="NCBI Taxonomy" id="1851511"/>
    <lineage>
        <taxon>Eukaryota</taxon>
        <taxon>Fungi</taxon>
        <taxon>Dikarya</taxon>
        <taxon>Basidiomycota</taxon>
        <taxon>Agaricomycotina</taxon>
        <taxon>Tremellomycetes</taxon>
        <taxon>Filobasidiales</taxon>
        <taxon>Filobasidiaceae</taxon>
        <taxon>Naganishia</taxon>
    </lineage>
</organism>
<accession>A0ACC2XFD7</accession>
<dbReference type="Proteomes" id="UP001234202">
    <property type="component" value="Unassembled WGS sequence"/>
</dbReference>
<keyword evidence="2" id="KW-1185">Reference proteome</keyword>
<protein>
    <submittedName>
        <fullName evidence="1">Uncharacterized protein</fullName>
    </submittedName>
</protein>